<evidence type="ECO:0000256" key="1">
    <source>
        <dbReference type="ARBA" id="ARBA00004141"/>
    </source>
</evidence>
<comment type="subcellular location">
    <subcellularLocation>
        <location evidence="1">Membrane</location>
        <topology evidence="1">Multi-pass membrane protein</topology>
    </subcellularLocation>
</comment>
<feature type="transmembrane region" description="Helical" evidence="5">
    <location>
        <begin position="401"/>
        <end position="418"/>
    </location>
</feature>
<name>A0A1A2F262_MYCSD</name>
<accession>A0A1A2F262</accession>
<dbReference type="Pfam" id="PF04932">
    <property type="entry name" value="Wzy_C"/>
    <property type="match status" value="1"/>
</dbReference>
<proteinExistence type="predicted"/>
<organism evidence="7 8">
    <name type="scientific">Mycolicibacter sinensis (strain JDM601)</name>
    <name type="common">Mycobacterium sinense</name>
    <dbReference type="NCBI Taxonomy" id="875328"/>
    <lineage>
        <taxon>Bacteria</taxon>
        <taxon>Bacillati</taxon>
        <taxon>Actinomycetota</taxon>
        <taxon>Actinomycetes</taxon>
        <taxon>Mycobacteriales</taxon>
        <taxon>Mycobacteriaceae</taxon>
        <taxon>Mycolicibacter</taxon>
    </lineage>
</organism>
<feature type="transmembrane region" description="Helical" evidence="5">
    <location>
        <begin position="288"/>
        <end position="308"/>
    </location>
</feature>
<dbReference type="PANTHER" id="PTHR37422">
    <property type="entry name" value="TEICHURONIC ACID BIOSYNTHESIS PROTEIN TUAE"/>
    <property type="match status" value="1"/>
</dbReference>
<feature type="transmembrane region" description="Helical" evidence="5">
    <location>
        <begin position="367"/>
        <end position="389"/>
    </location>
</feature>
<dbReference type="AlphaFoldDB" id="A0A1A2F262"/>
<feature type="transmembrane region" description="Helical" evidence="5">
    <location>
        <begin position="172"/>
        <end position="190"/>
    </location>
</feature>
<dbReference type="Proteomes" id="UP000093985">
    <property type="component" value="Unassembled WGS sequence"/>
</dbReference>
<dbReference type="InterPro" id="IPR007016">
    <property type="entry name" value="O-antigen_ligase-rel_domated"/>
</dbReference>
<gene>
    <name evidence="7" type="ORF">A5771_19820</name>
</gene>
<protein>
    <recommendedName>
        <fullName evidence="6">O-antigen ligase-related domain-containing protein</fullName>
    </recommendedName>
</protein>
<dbReference type="EMBL" id="LZIN01000003">
    <property type="protein sequence ID" value="OBG10869.1"/>
    <property type="molecule type" value="Genomic_DNA"/>
</dbReference>
<evidence type="ECO:0000256" key="5">
    <source>
        <dbReference type="SAM" id="Phobius"/>
    </source>
</evidence>
<dbReference type="PANTHER" id="PTHR37422:SF13">
    <property type="entry name" value="LIPOPOLYSACCHARIDE BIOSYNTHESIS PROTEIN PA4999-RELATED"/>
    <property type="match status" value="1"/>
</dbReference>
<dbReference type="InterPro" id="IPR051533">
    <property type="entry name" value="WaaL-like"/>
</dbReference>
<feature type="transmembrane region" description="Helical" evidence="5">
    <location>
        <begin position="146"/>
        <end position="165"/>
    </location>
</feature>
<sequence>MQQRKALRCHVGGPRRMASLTDGRVSRGNAPGAVAFPPWLAKAVVGSFLVASFTATWGGIHLGGIQPADVFLLFAFVVAAAMAVFGNLRFRIPRWLWAPAVSLLICAAALTYRPIPAASFAVRYEHTLQSAGVDVSSTPGSIVKSAFWVIALVVVPIVALAATALESRAPEWIAASFLAGVCVSSLIALTDLTKLTHFARSLDYQFDSDRQTGLSDHPNTLGLVCVIATPFAVHLISKSRRRWLPCLALVLLGGGVVASGSRGAQLALPVAVLAAVFASPHKKKVVGWLAVTLVASFVGVVTVLGQLVPGILDKLFRFGAGITLPGVSTSASSDEERSQLYAQAWSDFENHPLFGIGIKHINEAHNIYLQIVSAGGSVLLVGMLVYWFGTIQSCRVAKREGEVLGAYLLISVVAWLSIGAVENQLTDRFLYYMVGCAAAIVAVNRVEASADRMTGSVTPARLSTIQPRPLWARHAALRPDTGTAGPQR</sequence>
<feature type="transmembrane region" description="Helical" evidence="5">
    <location>
        <begin position="39"/>
        <end position="58"/>
    </location>
</feature>
<evidence type="ECO:0000256" key="3">
    <source>
        <dbReference type="ARBA" id="ARBA00022989"/>
    </source>
</evidence>
<feature type="transmembrane region" description="Helical" evidence="5">
    <location>
        <begin position="70"/>
        <end position="88"/>
    </location>
</feature>
<evidence type="ECO:0000256" key="2">
    <source>
        <dbReference type="ARBA" id="ARBA00022692"/>
    </source>
</evidence>
<evidence type="ECO:0000259" key="6">
    <source>
        <dbReference type="Pfam" id="PF04932"/>
    </source>
</evidence>
<feature type="domain" description="O-antigen ligase-related" evidence="6">
    <location>
        <begin position="247"/>
        <end position="382"/>
    </location>
</feature>
<evidence type="ECO:0000313" key="7">
    <source>
        <dbReference type="EMBL" id="OBG10869.1"/>
    </source>
</evidence>
<feature type="transmembrane region" description="Helical" evidence="5">
    <location>
        <begin position="243"/>
        <end position="260"/>
    </location>
</feature>
<keyword evidence="3 5" id="KW-1133">Transmembrane helix</keyword>
<reference evidence="8" key="1">
    <citation type="submission" date="2016-06" db="EMBL/GenBank/DDBJ databases">
        <authorList>
            <person name="Sutton G."/>
            <person name="Brinkac L."/>
            <person name="Sanka R."/>
            <person name="Adams M."/>
            <person name="Lau E."/>
            <person name="Mehaffy C."/>
            <person name="Tameris M."/>
            <person name="Hatherill M."/>
            <person name="Hanekom W."/>
            <person name="Mahomed H."/>
            <person name="Mcshane H."/>
        </authorList>
    </citation>
    <scope>NUCLEOTIDE SEQUENCE [LARGE SCALE GENOMIC DNA]</scope>
    <source>
        <strain evidence="8">852014-51077_SCH5608930-a</strain>
    </source>
</reference>
<evidence type="ECO:0000313" key="8">
    <source>
        <dbReference type="Proteomes" id="UP000093985"/>
    </source>
</evidence>
<comment type="caution">
    <text evidence="7">The sequence shown here is derived from an EMBL/GenBank/DDBJ whole genome shotgun (WGS) entry which is preliminary data.</text>
</comment>
<keyword evidence="2 5" id="KW-0812">Transmembrane</keyword>
<feature type="transmembrane region" description="Helical" evidence="5">
    <location>
        <begin position="430"/>
        <end position="446"/>
    </location>
</feature>
<feature type="transmembrane region" description="Helical" evidence="5">
    <location>
        <begin position="266"/>
        <end position="281"/>
    </location>
</feature>
<feature type="transmembrane region" description="Helical" evidence="5">
    <location>
        <begin position="95"/>
        <end position="115"/>
    </location>
</feature>
<feature type="transmembrane region" description="Helical" evidence="5">
    <location>
        <begin position="220"/>
        <end position="236"/>
    </location>
</feature>
<evidence type="ECO:0000256" key="4">
    <source>
        <dbReference type="ARBA" id="ARBA00023136"/>
    </source>
</evidence>
<dbReference type="GO" id="GO:0016020">
    <property type="term" value="C:membrane"/>
    <property type="evidence" value="ECO:0007669"/>
    <property type="project" value="UniProtKB-SubCell"/>
</dbReference>
<keyword evidence="4 5" id="KW-0472">Membrane</keyword>